<evidence type="ECO:0000313" key="4">
    <source>
        <dbReference type="Proteomes" id="UP000199347"/>
    </source>
</evidence>
<dbReference type="InterPro" id="IPR036663">
    <property type="entry name" value="Fumarylacetoacetase_C_sf"/>
</dbReference>
<organism evidence="3 4">
    <name type="scientific">Afifella marina DSM 2698</name>
    <dbReference type="NCBI Taxonomy" id="1120955"/>
    <lineage>
        <taxon>Bacteria</taxon>
        <taxon>Pseudomonadati</taxon>
        <taxon>Pseudomonadota</taxon>
        <taxon>Alphaproteobacteria</taxon>
        <taxon>Hyphomicrobiales</taxon>
        <taxon>Afifellaceae</taxon>
        <taxon>Afifella</taxon>
    </lineage>
</organism>
<reference evidence="3 4" key="1">
    <citation type="submission" date="2016-10" db="EMBL/GenBank/DDBJ databases">
        <authorList>
            <person name="de Groot N.N."/>
        </authorList>
    </citation>
    <scope>NUCLEOTIDE SEQUENCE [LARGE SCALE GENOMIC DNA]</scope>
    <source>
        <strain evidence="3 4">DSM 2698</strain>
    </source>
</reference>
<keyword evidence="4" id="KW-1185">Reference proteome</keyword>
<dbReference type="OrthoDB" id="5197601at2"/>
<dbReference type="GO" id="GO:0046872">
    <property type="term" value="F:metal ion binding"/>
    <property type="evidence" value="ECO:0007669"/>
    <property type="project" value="UniProtKB-KW"/>
</dbReference>
<evidence type="ECO:0000313" key="3">
    <source>
        <dbReference type="EMBL" id="SCZ28439.1"/>
    </source>
</evidence>
<dbReference type="EMBL" id="FMVW01000002">
    <property type="protein sequence ID" value="SCZ28439.1"/>
    <property type="molecule type" value="Genomic_DNA"/>
</dbReference>
<proteinExistence type="predicted"/>
<name>A0A1G5MV44_AFIMA</name>
<dbReference type="SUPFAM" id="SSF56529">
    <property type="entry name" value="FAH"/>
    <property type="match status" value="1"/>
</dbReference>
<dbReference type="InterPro" id="IPR011234">
    <property type="entry name" value="Fumarylacetoacetase-like_C"/>
</dbReference>
<feature type="domain" description="Fumarylacetoacetase-like C-terminal" evidence="2">
    <location>
        <begin position="34"/>
        <end position="230"/>
    </location>
</feature>
<keyword evidence="3" id="KW-0670">Pyruvate</keyword>
<evidence type="ECO:0000259" key="2">
    <source>
        <dbReference type="Pfam" id="PF01557"/>
    </source>
</evidence>
<dbReference type="Proteomes" id="UP000199347">
    <property type="component" value="Unassembled WGS sequence"/>
</dbReference>
<keyword evidence="1" id="KW-0479">Metal-binding</keyword>
<dbReference type="RefSeq" id="WP_092810192.1">
    <property type="nucleotide sequence ID" value="NZ_FMVW01000002.1"/>
</dbReference>
<protein>
    <submittedName>
        <fullName evidence="3">Fumarylpyruvate hydrolase</fullName>
    </submittedName>
</protein>
<dbReference type="GO" id="GO:0018773">
    <property type="term" value="F:acetylpyruvate hydrolase activity"/>
    <property type="evidence" value="ECO:0007669"/>
    <property type="project" value="TreeGrafter"/>
</dbReference>
<accession>A0A1G5MV44</accession>
<keyword evidence="3" id="KW-0378">Hydrolase</keyword>
<dbReference type="PANTHER" id="PTHR11820:SF90">
    <property type="entry name" value="FLUTATHIONE S-TRANSFERASE"/>
    <property type="match status" value="1"/>
</dbReference>
<sequence>MTSLDAQSNFVFPPPPTLGVPVATSAANFPVRRIFCVGRNYADHAREMGAEVDREAPFYFTKPAEAVALSGTTIAYPPGTQDCHYEGEFVVALGGSAFQVSADEAMGCVFGYAAGIDLTRRDLQGAAKAKGRPWDLGKAFENSALIATIAPVSDFGAIGEQTLTTRVNGEVRQQARLSDMVWSVPELIAHLSRYYHLKPGDLLYTGTPAGVGAVKPDDKLSVKIEGLDELDIAIGEAE</sequence>
<dbReference type="AlphaFoldDB" id="A0A1G5MV44"/>
<evidence type="ECO:0000256" key="1">
    <source>
        <dbReference type="ARBA" id="ARBA00022723"/>
    </source>
</evidence>
<dbReference type="Pfam" id="PF01557">
    <property type="entry name" value="FAA_hydrolase"/>
    <property type="match status" value="1"/>
</dbReference>
<dbReference type="PANTHER" id="PTHR11820">
    <property type="entry name" value="ACYLPYRUVASE"/>
    <property type="match status" value="1"/>
</dbReference>
<dbReference type="Gene3D" id="3.90.850.10">
    <property type="entry name" value="Fumarylacetoacetase-like, C-terminal domain"/>
    <property type="match status" value="1"/>
</dbReference>
<gene>
    <name evidence="3" type="ORF">SAMN03080610_00977</name>
</gene>
<dbReference type="STRING" id="1120955.SAMN03080610_00977"/>